<dbReference type="RefSeq" id="WP_206613851.1">
    <property type="nucleotide sequence ID" value="NZ_ATDN01000067.1"/>
</dbReference>
<keyword evidence="2 4" id="KW-0442">Lipid degradation</keyword>
<feature type="active site" description="Proton acceptor" evidence="4">
    <location>
        <position position="189"/>
    </location>
</feature>
<evidence type="ECO:0000313" key="6">
    <source>
        <dbReference type="EMBL" id="RWA16016.1"/>
    </source>
</evidence>
<gene>
    <name evidence="6" type="ORF">MELE44368_08225</name>
</gene>
<dbReference type="Pfam" id="PF01734">
    <property type="entry name" value="Patatin"/>
    <property type="match status" value="1"/>
</dbReference>
<evidence type="ECO:0000256" key="1">
    <source>
        <dbReference type="ARBA" id="ARBA00022801"/>
    </source>
</evidence>
<dbReference type="InterPro" id="IPR002641">
    <property type="entry name" value="PNPLA_dom"/>
</dbReference>
<dbReference type="InterPro" id="IPR016035">
    <property type="entry name" value="Acyl_Trfase/lysoPLipase"/>
</dbReference>
<evidence type="ECO:0000256" key="4">
    <source>
        <dbReference type="PROSITE-ProRule" id="PRU01161"/>
    </source>
</evidence>
<keyword evidence="3 4" id="KW-0443">Lipid metabolism</keyword>
<dbReference type="InterPro" id="IPR050301">
    <property type="entry name" value="NTE"/>
</dbReference>
<keyword evidence="7" id="KW-1185">Reference proteome</keyword>
<dbReference type="PANTHER" id="PTHR14226">
    <property type="entry name" value="NEUROPATHY TARGET ESTERASE/SWISS CHEESE D.MELANOGASTER"/>
    <property type="match status" value="1"/>
</dbReference>
<keyword evidence="1 4" id="KW-0378">Hydrolase</keyword>
<dbReference type="Gene3D" id="3.40.1090.10">
    <property type="entry name" value="Cytosolic phospholipase A2 catalytic domain"/>
    <property type="match status" value="2"/>
</dbReference>
<dbReference type="GO" id="GO:0016042">
    <property type="term" value="P:lipid catabolic process"/>
    <property type="evidence" value="ECO:0007669"/>
    <property type="project" value="UniProtKB-UniRule"/>
</dbReference>
<evidence type="ECO:0000256" key="3">
    <source>
        <dbReference type="ARBA" id="ARBA00023098"/>
    </source>
</evidence>
<comment type="caution">
    <text evidence="6">The sequence shown here is derived from an EMBL/GenBank/DDBJ whole genome shotgun (WGS) entry which is preliminary data.</text>
</comment>
<feature type="short sequence motif" description="DGA/G" evidence="4">
    <location>
        <begin position="189"/>
        <end position="191"/>
    </location>
</feature>
<evidence type="ECO:0000313" key="7">
    <source>
        <dbReference type="Proteomes" id="UP000287177"/>
    </source>
</evidence>
<proteinExistence type="predicted"/>
<dbReference type="Proteomes" id="UP000287177">
    <property type="component" value="Unassembled WGS sequence"/>
</dbReference>
<feature type="short sequence motif" description="GXGXXG" evidence="4">
    <location>
        <begin position="10"/>
        <end position="15"/>
    </location>
</feature>
<accession>A0A439DMD2</accession>
<dbReference type="SUPFAM" id="SSF52151">
    <property type="entry name" value="FabD/lysophospholipase-like"/>
    <property type="match status" value="1"/>
</dbReference>
<evidence type="ECO:0000256" key="2">
    <source>
        <dbReference type="ARBA" id="ARBA00022963"/>
    </source>
</evidence>
<dbReference type="AlphaFoldDB" id="A0A439DMD2"/>
<sequence length="283" mass="29104">MTRRALVLAGGGLAGIAWETGVLAGVADVSPETAKALIDSDVLVGTSAGSAVAAQLSSGLGVDALYERQTAATSAELRPTAGIDDITELFLTAVTQPGTKAEKLRRIGAVAASTSTVPEPVRREVIAHRLPSHDWPDRRLRISAIDIATGELVAFDRTSGVALVDAVAASCAVPGVWPPVTIGDRRYMDGGVGSSVNMALADDCDVAVVLVPQGESTPAPFGVSTAEEIGAFGGATFAVFADAESLRAFGKDPLDPQCRIPSASAGRRQGRRIATEIADFLAR</sequence>
<protein>
    <recommendedName>
        <fullName evidence="5">PNPLA domain-containing protein</fullName>
    </recommendedName>
</protein>
<organism evidence="6 7">
    <name type="scientific">Mycolicibacterium elephantis DSM 44368</name>
    <dbReference type="NCBI Taxonomy" id="1335622"/>
    <lineage>
        <taxon>Bacteria</taxon>
        <taxon>Bacillati</taxon>
        <taxon>Actinomycetota</taxon>
        <taxon>Actinomycetes</taxon>
        <taxon>Mycobacteriales</taxon>
        <taxon>Mycobacteriaceae</taxon>
        <taxon>Mycolicibacterium</taxon>
    </lineage>
</organism>
<feature type="short sequence motif" description="GXSXG" evidence="4">
    <location>
        <begin position="45"/>
        <end position="49"/>
    </location>
</feature>
<dbReference type="PROSITE" id="PS51635">
    <property type="entry name" value="PNPLA"/>
    <property type="match status" value="1"/>
</dbReference>
<dbReference type="EMBL" id="ATDN01000067">
    <property type="protein sequence ID" value="RWA16016.1"/>
    <property type="molecule type" value="Genomic_DNA"/>
</dbReference>
<evidence type="ECO:0000259" key="5">
    <source>
        <dbReference type="PROSITE" id="PS51635"/>
    </source>
</evidence>
<feature type="active site" description="Nucleophile" evidence="4">
    <location>
        <position position="47"/>
    </location>
</feature>
<feature type="domain" description="PNPLA" evidence="5">
    <location>
        <begin position="6"/>
        <end position="202"/>
    </location>
</feature>
<reference evidence="6 7" key="1">
    <citation type="submission" date="2013-06" db="EMBL/GenBank/DDBJ databases">
        <title>The draft sequence of the Mycobacterium elephantis genome.</title>
        <authorList>
            <person name="Pettersson F.B."/>
            <person name="Das S."/>
            <person name="Dasgupta S."/>
            <person name="Bhattacharya A."/>
            <person name="Kirsebom L.A."/>
        </authorList>
    </citation>
    <scope>NUCLEOTIDE SEQUENCE [LARGE SCALE GENOMIC DNA]</scope>
    <source>
        <strain evidence="6 7">DSM 44368</strain>
    </source>
</reference>
<dbReference type="PANTHER" id="PTHR14226:SF57">
    <property type="entry name" value="BLR7027 PROTEIN"/>
    <property type="match status" value="1"/>
</dbReference>
<dbReference type="GO" id="GO:0016787">
    <property type="term" value="F:hydrolase activity"/>
    <property type="evidence" value="ECO:0007669"/>
    <property type="project" value="UniProtKB-UniRule"/>
</dbReference>
<name>A0A439DMD2_9MYCO</name>